<evidence type="ECO:0000256" key="1">
    <source>
        <dbReference type="SAM" id="MobiDB-lite"/>
    </source>
</evidence>
<keyword evidence="2" id="KW-1133">Transmembrane helix</keyword>
<accession>A0A8J3TGE3</accession>
<dbReference type="Proteomes" id="UP000599074">
    <property type="component" value="Unassembled WGS sequence"/>
</dbReference>
<comment type="caution">
    <text evidence="3">The sequence shown here is derived from an EMBL/GenBank/DDBJ whole genome shotgun (WGS) entry which is preliminary data.</text>
</comment>
<reference evidence="3" key="1">
    <citation type="submission" date="2021-01" db="EMBL/GenBank/DDBJ databases">
        <title>Whole genome shotgun sequence of Planosporangium mesophilum NBRC 109066.</title>
        <authorList>
            <person name="Komaki H."/>
            <person name="Tamura T."/>
        </authorList>
    </citation>
    <scope>NUCLEOTIDE SEQUENCE</scope>
    <source>
        <strain evidence="3">NBRC 109066</strain>
    </source>
</reference>
<feature type="region of interest" description="Disordered" evidence="1">
    <location>
        <begin position="51"/>
        <end position="140"/>
    </location>
</feature>
<evidence type="ECO:0000256" key="2">
    <source>
        <dbReference type="SAM" id="Phobius"/>
    </source>
</evidence>
<keyword evidence="2" id="KW-0812">Transmembrane</keyword>
<evidence type="ECO:0000313" key="3">
    <source>
        <dbReference type="EMBL" id="GII25779.1"/>
    </source>
</evidence>
<protein>
    <submittedName>
        <fullName evidence="3">Uncharacterized protein</fullName>
    </submittedName>
</protein>
<dbReference type="EMBL" id="BOON01000058">
    <property type="protein sequence ID" value="GII25779.1"/>
    <property type="molecule type" value="Genomic_DNA"/>
</dbReference>
<keyword evidence="4" id="KW-1185">Reference proteome</keyword>
<sequence>MQTDKGSTEPVFVDTAGRRRRFVMITGAAGGVVLVLTLLALLAGFTGAGPRHLPWLPGSGAGQAQEAAATPHPSGTAGFGRRARQGTSPAAGVRLPSMVPSPAVAPAADITTASPAPPESTNTHRRVPTQTPAAHPSKKK</sequence>
<keyword evidence="2" id="KW-0472">Membrane</keyword>
<organism evidence="3 4">
    <name type="scientific">Planosporangium mesophilum</name>
    <dbReference type="NCBI Taxonomy" id="689768"/>
    <lineage>
        <taxon>Bacteria</taxon>
        <taxon>Bacillati</taxon>
        <taxon>Actinomycetota</taxon>
        <taxon>Actinomycetes</taxon>
        <taxon>Micromonosporales</taxon>
        <taxon>Micromonosporaceae</taxon>
        <taxon>Planosporangium</taxon>
    </lineage>
</organism>
<gene>
    <name evidence="3" type="ORF">Pme01_53760</name>
</gene>
<dbReference type="RefSeq" id="WP_168117713.1">
    <property type="nucleotide sequence ID" value="NZ_BOON01000058.1"/>
</dbReference>
<feature type="compositionally biased region" description="Low complexity" evidence="1">
    <location>
        <begin position="96"/>
        <end position="108"/>
    </location>
</feature>
<dbReference type="AlphaFoldDB" id="A0A8J3TGE3"/>
<proteinExistence type="predicted"/>
<feature type="transmembrane region" description="Helical" evidence="2">
    <location>
        <begin position="22"/>
        <end position="45"/>
    </location>
</feature>
<name>A0A8J3TGE3_9ACTN</name>
<evidence type="ECO:0000313" key="4">
    <source>
        <dbReference type="Proteomes" id="UP000599074"/>
    </source>
</evidence>